<reference evidence="3" key="1">
    <citation type="journal article" date="2014" name="Int. J. Syst. Evol. Microbiol.">
        <title>Complete genome sequence of Corynebacterium casei LMG S-19264T (=DSM 44701T), isolated from a smear-ripened cheese.</title>
        <authorList>
            <consortium name="US DOE Joint Genome Institute (JGI-PGF)"/>
            <person name="Walter F."/>
            <person name="Albersmeier A."/>
            <person name="Kalinowski J."/>
            <person name="Ruckert C."/>
        </authorList>
    </citation>
    <scope>NUCLEOTIDE SEQUENCE</scope>
    <source>
        <strain evidence="3">JCM 4346</strain>
    </source>
</reference>
<proteinExistence type="predicted"/>
<name>A0A918CNP6_9ACTN</name>
<accession>A0A918CNP6</accession>
<keyword evidence="2" id="KW-1133">Transmembrane helix</keyword>
<protein>
    <submittedName>
        <fullName evidence="3">Uncharacterized protein</fullName>
    </submittedName>
</protein>
<evidence type="ECO:0000313" key="3">
    <source>
        <dbReference type="EMBL" id="GGR30829.1"/>
    </source>
</evidence>
<evidence type="ECO:0000313" key="4">
    <source>
        <dbReference type="Proteomes" id="UP000658320"/>
    </source>
</evidence>
<keyword evidence="2" id="KW-0472">Membrane</keyword>
<reference evidence="3" key="2">
    <citation type="submission" date="2020-09" db="EMBL/GenBank/DDBJ databases">
        <authorList>
            <person name="Sun Q."/>
            <person name="Ohkuma M."/>
        </authorList>
    </citation>
    <scope>NUCLEOTIDE SEQUENCE</scope>
    <source>
        <strain evidence="3">JCM 4346</strain>
    </source>
</reference>
<sequence length="265" mass="28586">MSADRETRHDMTHHDITFLLAEAADEVEIGTAPTQALIRGGRRRRARRWAVAAAAALVVAGSTGALAVGGLPGGEDRGTSVSARPGVLAPQRTLLAEGVDHGQEWRLTIDVWAPPRDDEEAREQLAAMAELDEKPLDVREASSLVGKLSFFVKHTYGELQTGISQMTVETARDVFTGTDRDWGESSLNPSTDELDRPLVIGRAARTAEQVTCTWQDGSTTEARTPSKQSTGGDESVLRHPAGLPYAFFVCVGPEEVRLKSAEVTK</sequence>
<feature type="transmembrane region" description="Helical" evidence="2">
    <location>
        <begin position="49"/>
        <end position="71"/>
    </location>
</feature>
<organism evidence="3 4">
    <name type="scientific">Streptomyces aurantiogriseus</name>
    <dbReference type="NCBI Taxonomy" id="66870"/>
    <lineage>
        <taxon>Bacteria</taxon>
        <taxon>Bacillati</taxon>
        <taxon>Actinomycetota</taxon>
        <taxon>Actinomycetes</taxon>
        <taxon>Kitasatosporales</taxon>
        <taxon>Streptomycetaceae</taxon>
        <taxon>Streptomyces</taxon>
    </lineage>
</organism>
<evidence type="ECO:0000256" key="1">
    <source>
        <dbReference type="SAM" id="MobiDB-lite"/>
    </source>
</evidence>
<dbReference type="EMBL" id="BMSX01000013">
    <property type="protein sequence ID" value="GGR30829.1"/>
    <property type="molecule type" value="Genomic_DNA"/>
</dbReference>
<feature type="region of interest" description="Disordered" evidence="1">
    <location>
        <begin position="210"/>
        <end position="237"/>
    </location>
</feature>
<evidence type="ECO:0000256" key="2">
    <source>
        <dbReference type="SAM" id="Phobius"/>
    </source>
</evidence>
<keyword evidence="2" id="KW-0812">Transmembrane</keyword>
<feature type="compositionally biased region" description="Polar residues" evidence="1">
    <location>
        <begin position="210"/>
        <end position="232"/>
    </location>
</feature>
<keyword evidence="4" id="KW-1185">Reference proteome</keyword>
<dbReference type="Proteomes" id="UP000658320">
    <property type="component" value="Unassembled WGS sequence"/>
</dbReference>
<comment type="caution">
    <text evidence="3">The sequence shown here is derived from an EMBL/GenBank/DDBJ whole genome shotgun (WGS) entry which is preliminary data.</text>
</comment>
<gene>
    <name evidence="3" type="ORF">GCM10010251_53610</name>
</gene>
<dbReference type="AlphaFoldDB" id="A0A918CNP6"/>